<dbReference type="Pfam" id="PF01047">
    <property type="entry name" value="MarR"/>
    <property type="match status" value="1"/>
</dbReference>
<dbReference type="SUPFAM" id="SSF46785">
    <property type="entry name" value="Winged helix' DNA-binding domain"/>
    <property type="match status" value="1"/>
</dbReference>
<evidence type="ECO:0000313" key="2">
    <source>
        <dbReference type="EMBL" id="GAA1002500.1"/>
    </source>
</evidence>
<keyword evidence="3" id="KW-1185">Reference proteome</keyword>
<proteinExistence type="predicted"/>
<gene>
    <name evidence="2" type="ORF">GCM10009576_094990</name>
</gene>
<organism evidence="2 3">
    <name type="scientific">Streptomyces rhizosphaericus</name>
    <dbReference type="NCBI Taxonomy" id="114699"/>
    <lineage>
        <taxon>Bacteria</taxon>
        <taxon>Bacillati</taxon>
        <taxon>Actinomycetota</taxon>
        <taxon>Actinomycetes</taxon>
        <taxon>Kitasatosporales</taxon>
        <taxon>Streptomycetaceae</taxon>
        <taxon>Streptomyces</taxon>
        <taxon>Streptomyces violaceusniger group</taxon>
    </lineage>
</organism>
<name>A0ABN1SR71_9ACTN</name>
<feature type="domain" description="HTH marR-type" evidence="1">
    <location>
        <begin position="25"/>
        <end position="157"/>
    </location>
</feature>
<comment type="caution">
    <text evidence="2">The sequence shown here is derived from an EMBL/GenBank/DDBJ whole genome shotgun (WGS) entry which is preliminary data.</text>
</comment>
<dbReference type="SMART" id="SM00347">
    <property type="entry name" value="HTH_MARR"/>
    <property type="match status" value="1"/>
</dbReference>
<protein>
    <submittedName>
        <fullName evidence="2">MarR family transcriptional regulator</fullName>
    </submittedName>
</protein>
<dbReference type="InterPro" id="IPR036388">
    <property type="entry name" value="WH-like_DNA-bd_sf"/>
</dbReference>
<reference evidence="2 3" key="1">
    <citation type="journal article" date="2019" name="Int. J. Syst. Evol. Microbiol.">
        <title>The Global Catalogue of Microorganisms (GCM) 10K type strain sequencing project: providing services to taxonomists for standard genome sequencing and annotation.</title>
        <authorList>
            <consortium name="The Broad Institute Genomics Platform"/>
            <consortium name="The Broad Institute Genome Sequencing Center for Infectious Disease"/>
            <person name="Wu L."/>
            <person name="Ma J."/>
        </authorList>
    </citation>
    <scope>NUCLEOTIDE SEQUENCE [LARGE SCALE GENOMIC DNA]</scope>
    <source>
        <strain evidence="2 3">JCM 11445</strain>
    </source>
</reference>
<dbReference type="InterPro" id="IPR000835">
    <property type="entry name" value="HTH_MarR-typ"/>
</dbReference>
<dbReference type="PANTHER" id="PTHR33164:SF99">
    <property type="entry name" value="MARR FAMILY REGULATORY PROTEIN"/>
    <property type="match status" value="1"/>
</dbReference>
<dbReference type="PANTHER" id="PTHR33164">
    <property type="entry name" value="TRANSCRIPTIONAL REGULATOR, MARR FAMILY"/>
    <property type="match status" value="1"/>
</dbReference>
<sequence>MTSPKAAYDSGAAGRPLSREEKSLSVPLLGVVMLLPRALDARLQREAGHSLHEYQVLLWLSVSEDGRQHMTALAEAAHVTPSHLSRLAARLERRGALKRLPDPDDARCVLAELTDIGRQLLAEAAPVYRAALRQLVFEQLPEEDMEGFGRLADSILAALRANGSVPTAMEPALGSGPSEACAPQ</sequence>
<dbReference type="Gene3D" id="1.10.10.10">
    <property type="entry name" value="Winged helix-like DNA-binding domain superfamily/Winged helix DNA-binding domain"/>
    <property type="match status" value="1"/>
</dbReference>
<dbReference type="InterPro" id="IPR039422">
    <property type="entry name" value="MarR/SlyA-like"/>
</dbReference>
<evidence type="ECO:0000259" key="1">
    <source>
        <dbReference type="PROSITE" id="PS50995"/>
    </source>
</evidence>
<dbReference type="EMBL" id="BAAAIE010000149">
    <property type="protein sequence ID" value="GAA1002500.1"/>
    <property type="molecule type" value="Genomic_DNA"/>
</dbReference>
<accession>A0ABN1SR71</accession>
<evidence type="ECO:0000313" key="3">
    <source>
        <dbReference type="Proteomes" id="UP001500033"/>
    </source>
</evidence>
<dbReference type="Proteomes" id="UP001500033">
    <property type="component" value="Unassembled WGS sequence"/>
</dbReference>
<dbReference type="PROSITE" id="PS50995">
    <property type="entry name" value="HTH_MARR_2"/>
    <property type="match status" value="1"/>
</dbReference>
<dbReference type="InterPro" id="IPR036390">
    <property type="entry name" value="WH_DNA-bd_sf"/>
</dbReference>